<evidence type="ECO:0000256" key="13">
    <source>
        <dbReference type="SAM" id="Phobius"/>
    </source>
</evidence>
<feature type="compositionally biased region" description="Basic and acidic residues" evidence="12">
    <location>
        <begin position="617"/>
        <end position="630"/>
    </location>
</feature>
<dbReference type="PROSITE" id="PS50112">
    <property type="entry name" value="PAS"/>
    <property type="match status" value="1"/>
</dbReference>
<keyword evidence="8" id="KW-0418">Kinase</keyword>
<comment type="subcellular location">
    <subcellularLocation>
        <location evidence="2">Cell membrane</location>
    </subcellularLocation>
</comment>
<keyword evidence="11 13" id="KW-0472">Membrane</keyword>
<dbReference type="AlphaFoldDB" id="A0AAT9LEF6"/>
<name>A0AAT9LEF6_9FIRM</name>
<dbReference type="SUPFAM" id="SSF55874">
    <property type="entry name" value="ATPase domain of HSP90 chaperone/DNA topoisomerase II/histidine kinase"/>
    <property type="match status" value="1"/>
</dbReference>
<dbReference type="NCBIfam" id="TIGR00229">
    <property type="entry name" value="sensory_box"/>
    <property type="match status" value="1"/>
</dbReference>
<dbReference type="PRINTS" id="PR00344">
    <property type="entry name" value="BCTRLSENSOR"/>
</dbReference>
<dbReference type="EMBL" id="CP062796">
    <property type="protein sequence ID" value="QUL99418.1"/>
    <property type="molecule type" value="Genomic_DNA"/>
</dbReference>
<dbReference type="InterPro" id="IPR003594">
    <property type="entry name" value="HATPase_dom"/>
</dbReference>
<evidence type="ECO:0000256" key="4">
    <source>
        <dbReference type="ARBA" id="ARBA00022475"/>
    </source>
</evidence>
<feature type="region of interest" description="Disordered" evidence="12">
    <location>
        <begin position="473"/>
        <end position="496"/>
    </location>
</feature>
<keyword evidence="13" id="KW-0812">Transmembrane</keyword>
<dbReference type="EC" id="2.7.13.3" evidence="3"/>
<feature type="region of interest" description="Disordered" evidence="12">
    <location>
        <begin position="611"/>
        <end position="630"/>
    </location>
</feature>
<dbReference type="SMART" id="SM00091">
    <property type="entry name" value="PAS"/>
    <property type="match status" value="1"/>
</dbReference>
<dbReference type="KEGG" id="fcz:IMF26_05065"/>
<dbReference type="Pfam" id="PF08448">
    <property type="entry name" value="PAS_4"/>
    <property type="match status" value="1"/>
</dbReference>
<dbReference type="InterPro" id="IPR036097">
    <property type="entry name" value="HisK_dim/P_sf"/>
</dbReference>
<evidence type="ECO:0000256" key="5">
    <source>
        <dbReference type="ARBA" id="ARBA00022553"/>
    </source>
</evidence>
<evidence type="ECO:0000256" key="1">
    <source>
        <dbReference type="ARBA" id="ARBA00000085"/>
    </source>
</evidence>
<dbReference type="GO" id="GO:0005524">
    <property type="term" value="F:ATP binding"/>
    <property type="evidence" value="ECO:0007669"/>
    <property type="project" value="UniProtKB-KW"/>
</dbReference>
<feature type="compositionally biased region" description="Basic and acidic residues" evidence="12">
    <location>
        <begin position="483"/>
        <end position="496"/>
    </location>
</feature>
<evidence type="ECO:0000256" key="2">
    <source>
        <dbReference type="ARBA" id="ARBA00004236"/>
    </source>
</evidence>
<dbReference type="PROSITE" id="PS50885">
    <property type="entry name" value="HAMP"/>
    <property type="match status" value="1"/>
</dbReference>
<keyword evidence="5" id="KW-0597">Phosphoprotein</keyword>
<dbReference type="SUPFAM" id="SSF47384">
    <property type="entry name" value="Homodimeric domain of signal transducing histidine kinase"/>
    <property type="match status" value="1"/>
</dbReference>
<feature type="domain" description="HAMP" evidence="16">
    <location>
        <begin position="192"/>
        <end position="244"/>
    </location>
</feature>
<keyword evidence="7" id="KW-0547">Nucleotide-binding</keyword>
<gene>
    <name evidence="17" type="ORF">IMF26_05065</name>
</gene>
<evidence type="ECO:0000256" key="7">
    <source>
        <dbReference type="ARBA" id="ARBA00022741"/>
    </source>
</evidence>
<dbReference type="PANTHER" id="PTHR45453">
    <property type="entry name" value="PHOSPHATE REGULON SENSOR PROTEIN PHOR"/>
    <property type="match status" value="1"/>
</dbReference>
<dbReference type="Gene3D" id="3.30.565.10">
    <property type="entry name" value="Histidine kinase-like ATPase, C-terminal domain"/>
    <property type="match status" value="1"/>
</dbReference>
<evidence type="ECO:0000256" key="3">
    <source>
        <dbReference type="ARBA" id="ARBA00012438"/>
    </source>
</evidence>
<keyword evidence="13" id="KW-1133">Transmembrane helix</keyword>
<dbReference type="CDD" id="cd00082">
    <property type="entry name" value="HisKA"/>
    <property type="match status" value="1"/>
</dbReference>
<dbReference type="InterPro" id="IPR050351">
    <property type="entry name" value="BphY/WalK/GraS-like"/>
</dbReference>
<dbReference type="InterPro" id="IPR003660">
    <property type="entry name" value="HAMP_dom"/>
</dbReference>
<accession>A0AAT9LEF6</accession>
<dbReference type="GO" id="GO:0016036">
    <property type="term" value="P:cellular response to phosphate starvation"/>
    <property type="evidence" value="ECO:0007669"/>
    <property type="project" value="TreeGrafter"/>
</dbReference>
<dbReference type="Gene3D" id="1.10.287.130">
    <property type="match status" value="1"/>
</dbReference>
<dbReference type="GO" id="GO:0000155">
    <property type="term" value="F:phosphorelay sensor kinase activity"/>
    <property type="evidence" value="ECO:0007669"/>
    <property type="project" value="InterPro"/>
</dbReference>
<feature type="transmembrane region" description="Helical" evidence="13">
    <location>
        <begin position="169"/>
        <end position="190"/>
    </location>
</feature>
<dbReference type="SMART" id="SM00388">
    <property type="entry name" value="HisKA"/>
    <property type="match status" value="1"/>
</dbReference>
<proteinExistence type="predicted"/>
<evidence type="ECO:0000256" key="6">
    <source>
        <dbReference type="ARBA" id="ARBA00022679"/>
    </source>
</evidence>
<evidence type="ECO:0000256" key="11">
    <source>
        <dbReference type="ARBA" id="ARBA00023136"/>
    </source>
</evidence>
<evidence type="ECO:0000259" key="14">
    <source>
        <dbReference type="PROSITE" id="PS50109"/>
    </source>
</evidence>
<evidence type="ECO:0000256" key="9">
    <source>
        <dbReference type="ARBA" id="ARBA00022840"/>
    </source>
</evidence>
<evidence type="ECO:0000256" key="8">
    <source>
        <dbReference type="ARBA" id="ARBA00022777"/>
    </source>
</evidence>
<dbReference type="Gene3D" id="6.10.340.10">
    <property type="match status" value="1"/>
</dbReference>
<dbReference type="CDD" id="cd00130">
    <property type="entry name" value="PAS"/>
    <property type="match status" value="1"/>
</dbReference>
<dbReference type="SMART" id="SM00304">
    <property type="entry name" value="HAMP"/>
    <property type="match status" value="1"/>
</dbReference>
<evidence type="ECO:0000256" key="12">
    <source>
        <dbReference type="SAM" id="MobiDB-lite"/>
    </source>
</evidence>
<dbReference type="InterPro" id="IPR003661">
    <property type="entry name" value="HisK_dim/P_dom"/>
</dbReference>
<keyword evidence="9" id="KW-0067">ATP-binding</keyword>
<dbReference type="GO" id="GO:0005886">
    <property type="term" value="C:plasma membrane"/>
    <property type="evidence" value="ECO:0007669"/>
    <property type="project" value="UniProtKB-SubCell"/>
</dbReference>
<dbReference type="InterPro" id="IPR013656">
    <property type="entry name" value="PAS_4"/>
</dbReference>
<keyword evidence="6" id="KW-0808">Transferase</keyword>
<feature type="domain" description="Histidine kinase" evidence="14">
    <location>
        <begin position="373"/>
        <end position="615"/>
    </location>
</feature>
<keyword evidence="10" id="KW-0902">Two-component regulatory system</keyword>
<dbReference type="FunFam" id="3.30.565.10:FF:000006">
    <property type="entry name" value="Sensor histidine kinase WalK"/>
    <property type="match status" value="1"/>
</dbReference>
<dbReference type="Pfam" id="PF00512">
    <property type="entry name" value="HisKA"/>
    <property type="match status" value="1"/>
</dbReference>
<feature type="domain" description="PAS" evidence="15">
    <location>
        <begin position="249"/>
        <end position="320"/>
    </location>
</feature>
<keyword evidence="4" id="KW-1003">Cell membrane</keyword>
<sequence>MNRKSLRVSLLKSFVAVSCIAMLLVGSFFFVFTGKQYMKNIQNHMEHQAKILRDLFAPYMLPTPRPDLLEREVTRLKRETGMRITVVALDGTVLADSDENPSIMENHGKRPEILMALSQGKGIAVRWSYTVKKHMLYVAVPIEETQGTLGIVRVSLPVSLLESEIRQNWPVLAGAIFFALGVALAFAFVMSKKMATPIEAMSAMAMDMASGSYREHAFPTTNTELDDLGHSLNFLASNLAATISEMKRTNQKLSAVLDASAWGMVIVESDGVISSTNRAAEEILGASRQKLEGISFWAALRNSDLASLVERALYQKQKGRVESTVLYPRERIVDAVAVPLGNGSGSEPGAVLILNDITELRHLETVRRDFIQNISHELRTPITVVKGFAETLKETMPDDPETVREMAGLINDEAGRLADLVEKLLNLAKIESGYLTPQKTSFPVKETLEEIIRKMELLARRKDQTIVLTQGTSEKIPEGGPGTEEKRGSMGETDRSGENTVWADKLMFDMIVTNLLDNAIKYSGEGSRIEIGYSCDENGTLFWVKDDGPGIPAEDLSRIFERFYRAAKDRSRDTGGSGLGLAIVKHCTAAHGGKVWVESGEGRGARFFVWLPSSTPEKPHSPQQETHHRT</sequence>
<feature type="transmembrane region" description="Helical" evidence="13">
    <location>
        <begin position="13"/>
        <end position="32"/>
    </location>
</feature>
<dbReference type="FunFam" id="1.10.287.130:FF:000008">
    <property type="entry name" value="Two-component sensor histidine kinase"/>
    <property type="match status" value="1"/>
</dbReference>
<reference evidence="17" key="1">
    <citation type="submission" date="2020-10" db="EMBL/GenBank/DDBJ databases">
        <authorList>
            <person name="Kadnikov V."/>
            <person name="Beletsky A.V."/>
            <person name="Mardanov A.V."/>
            <person name="Karnachuk O.V."/>
            <person name="Ravin N.V."/>
        </authorList>
    </citation>
    <scope>NUCLEOTIDE SEQUENCE</scope>
    <source>
        <strain evidence="17">Bu02</strain>
    </source>
</reference>
<dbReference type="Gene3D" id="3.30.450.20">
    <property type="entry name" value="PAS domain"/>
    <property type="match status" value="2"/>
</dbReference>
<dbReference type="InterPro" id="IPR004358">
    <property type="entry name" value="Sig_transdc_His_kin-like_C"/>
</dbReference>
<dbReference type="CDD" id="cd00075">
    <property type="entry name" value="HATPase"/>
    <property type="match status" value="1"/>
</dbReference>
<reference evidence="17" key="2">
    <citation type="journal article" date="2023" name="Biology">
        <title>Prokaryotic Life Associated with Coal-Fire Gas Vents Revealed by Metagenomics.</title>
        <authorList>
            <person name="Kadnikov V.V."/>
            <person name="Mardanov A.V."/>
            <person name="Beletsky A.V."/>
            <person name="Karnachuk O.V."/>
            <person name="Ravin N.V."/>
        </authorList>
    </citation>
    <scope>NUCLEOTIDE SEQUENCE</scope>
    <source>
        <strain evidence="17">Bu02</strain>
    </source>
</reference>
<protein>
    <recommendedName>
        <fullName evidence="3">histidine kinase</fullName>
        <ecNumber evidence="3">2.7.13.3</ecNumber>
    </recommendedName>
</protein>
<dbReference type="GO" id="GO:0004721">
    <property type="term" value="F:phosphoprotein phosphatase activity"/>
    <property type="evidence" value="ECO:0007669"/>
    <property type="project" value="TreeGrafter"/>
</dbReference>
<dbReference type="Pfam" id="PF00672">
    <property type="entry name" value="HAMP"/>
    <property type="match status" value="1"/>
</dbReference>
<dbReference type="PROSITE" id="PS50109">
    <property type="entry name" value="HIS_KIN"/>
    <property type="match status" value="1"/>
</dbReference>
<comment type="catalytic activity">
    <reaction evidence="1">
        <text>ATP + protein L-histidine = ADP + protein N-phospho-L-histidine.</text>
        <dbReference type="EC" id="2.7.13.3"/>
    </reaction>
</comment>
<organism evidence="17">
    <name type="scientific">Candidatus Fermentithermobacillus carboniphilus</name>
    <dbReference type="NCBI Taxonomy" id="3085328"/>
    <lineage>
        <taxon>Bacteria</taxon>
        <taxon>Bacillati</taxon>
        <taxon>Bacillota</taxon>
        <taxon>Candidatus Fermentithermobacillia</taxon>
        <taxon>Candidatus Fermentithermobacillales</taxon>
        <taxon>Candidatus Fermentithermobacillaceae</taxon>
        <taxon>Candidatus Fermentithermobacillus</taxon>
    </lineage>
</organism>
<dbReference type="PANTHER" id="PTHR45453:SF1">
    <property type="entry name" value="PHOSPHATE REGULON SENSOR PROTEIN PHOR"/>
    <property type="match status" value="1"/>
</dbReference>
<evidence type="ECO:0000259" key="16">
    <source>
        <dbReference type="PROSITE" id="PS50885"/>
    </source>
</evidence>
<dbReference type="SUPFAM" id="SSF55785">
    <property type="entry name" value="PYP-like sensor domain (PAS domain)"/>
    <property type="match status" value="1"/>
</dbReference>
<dbReference type="InterPro" id="IPR035965">
    <property type="entry name" value="PAS-like_dom_sf"/>
</dbReference>
<dbReference type="InterPro" id="IPR036890">
    <property type="entry name" value="HATPase_C_sf"/>
</dbReference>
<dbReference type="InterPro" id="IPR000014">
    <property type="entry name" value="PAS"/>
</dbReference>
<evidence type="ECO:0000259" key="15">
    <source>
        <dbReference type="PROSITE" id="PS50112"/>
    </source>
</evidence>
<dbReference type="Pfam" id="PF02518">
    <property type="entry name" value="HATPase_c"/>
    <property type="match status" value="1"/>
</dbReference>
<dbReference type="SMART" id="SM00387">
    <property type="entry name" value="HATPase_c"/>
    <property type="match status" value="1"/>
</dbReference>
<dbReference type="InterPro" id="IPR005467">
    <property type="entry name" value="His_kinase_dom"/>
</dbReference>
<evidence type="ECO:0000313" key="17">
    <source>
        <dbReference type="EMBL" id="QUL99418.1"/>
    </source>
</evidence>
<evidence type="ECO:0000256" key="10">
    <source>
        <dbReference type="ARBA" id="ARBA00023012"/>
    </source>
</evidence>